<gene>
    <name evidence="1" type="ORF">DQ384_34645</name>
</gene>
<dbReference type="AlphaFoldDB" id="A0A367EZE6"/>
<protein>
    <submittedName>
        <fullName evidence="1">Uncharacterized protein</fullName>
    </submittedName>
</protein>
<name>A0A367EZE6_9ACTN</name>
<dbReference type="RefSeq" id="WP_114033108.1">
    <property type="nucleotide sequence ID" value="NZ_QOIL01000027.1"/>
</dbReference>
<comment type="caution">
    <text evidence="1">The sequence shown here is derived from an EMBL/GenBank/DDBJ whole genome shotgun (WGS) entry which is preliminary data.</text>
</comment>
<proteinExistence type="predicted"/>
<dbReference type="OrthoDB" id="3638127at2"/>
<keyword evidence="2" id="KW-1185">Reference proteome</keyword>
<dbReference type="EMBL" id="QOIL01000027">
    <property type="protein sequence ID" value="RCG22747.1"/>
    <property type="molecule type" value="Genomic_DNA"/>
</dbReference>
<accession>A0A367EZE6</accession>
<sequence>MAEESHSETFTTEEYAYLRFVRFGSLPERVLPSEMVEEVETDRPHEIPELPLDVRPWSAQRI</sequence>
<evidence type="ECO:0000313" key="2">
    <source>
        <dbReference type="Proteomes" id="UP000253094"/>
    </source>
</evidence>
<reference evidence="1 2" key="1">
    <citation type="submission" date="2018-06" db="EMBL/GenBank/DDBJ databases">
        <title>Sphaerisporangium craniellae sp. nov., isolated from a marine sponge in the South China Sea.</title>
        <authorList>
            <person name="Li L."/>
        </authorList>
    </citation>
    <scope>NUCLEOTIDE SEQUENCE [LARGE SCALE GENOMIC DNA]</scope>
    <source>
        <strain evidence="1 2">CCTCC AA 208026</strain>
    </source>
</reference>
<organism evidence="1 2">
    <name type="scientific">Sphaerisporangium album</name>
    <dbReference type="NCBI Taxonomy" id="509200"/>
    <lineage>
        <taxon>Bacteria</taxon>
        <taxon>Bacillati</taxon>
        <taxon>Actinomycetota</taxon>
        <taxon>Actinomycetes</taxon>
        <taxon>Streptosporangiales</taxon>
        <taxon>Streptosporangiaceae</taxon>
        <taxon>Sphaerisporangium</taxon>
    </lineage>
</organism>
<evidence type="ECO:0000313" key="1">
    <source>
        <dbReference type="EMBL" id="RCG22747.1"/>
    </source>
</evidence>
<dbReference type="Proteomes" id="UP000253094">
    <property type="component" value="Unassembled WGS sequence"/>
</dbReference>